<evidence type="ECO:0000256" key="1">
    <source>
        <dbReference type="SAM" id="Phobius"/>
    </source>
</evidence>
<dbReference type="EMBL" id="CM017323">
    <property type="protein sequence ID" value="KAE8021340.1"/>
    <property type="molecule type" value="Genomic_DNA"/>
</dbReference>
<protein>
    <recommendedName>
        <fullName evidence="2">Nucleotide-diphospho-sugar transferase domain-containing protein</fullName>
    </recommendedName>
</protein>
<dbReference type="AlphaFoldDB" id="A0A5N6QWM3"/>
<dbReference type="PANTHER" id="PTHR46038">
    <property type="entry name" value="EXPRESSED PROTEIN-RELATED"/>
    <property type="match status" value="1"/>
</dbReference>
<proteinExistence type="predicted"/>
<evidence type="ECO:0000259" key="2">
    <source>
        <dbReference type="Pfam" id="PF03407"/>
    </source>
</evidence>
<keyword evidence="1" id="KW-0472">Membrane</keyword>
<dbReference type="PANTHER" id="PTHR46038:SF37">
    <property type="entry name" value="GLYCOSYLTRANSFERASE"/>
    <property type="match status" value="1"/>
</dbReference>
<dbReference type="InterPro" id="IPR005069">
    <property type="entry name" value="Nucl-diP-sugar_transferase"/>
</dbReference>
<evidence type="ECO:0000313" key="3">
    <source>
        <dbReference type="EMBL" id="KAE8021340.1"/>
    </source>
</evidence>
<dbReference type="Pfam" id="PF03407">
    <property type="entry name" value="Nucleotid_trans"/>
    <property type="match status" value="1"/>
</dbReference>
<accession>A0A5N6QWM3</accession>
<evidence type="ECO:0000313" key="4">
    <source>
        <dbReference type="Proteomes" id="UP000327013"/>
    </source>
</evidence>
<dbReference type="Proteomes" id="UP000327013">
    <property type="component" value="Chromosome 3"/>
</dbReference>
<gene>
    <name evidence="3" type="ORF">FH972_007238</name>
</gene>
<sequence length="331" mass="37712">MRGPRLLQPLWIPTVAFMILLLIFLFLYQASKPTGMAGKTWLLNAQSNVEATELVRVLRRASMADKTVIVTILDETWASPGSVLDLFLESFRVGQGTQRFLNHLVVVALDNHAFQYCNSIHPHCFQLPPFESKIAAADGLITSPDHLMLNRRRNDILLQVIELGYNLVFTEADLMWFRSPLSDFHPIYQITVPCDFTSQSGRNKPDKGIFHMKSDDIAVGFLKYWQFERVLYPNSLDLSLCEMTTRLDVVDMLGVRIKYLDPGNFGGFCEDSKDMSEVYTMHAACCDNVKHKVHDMRLLLDDWINFTAKLPANASLGPSSFSWRAPKKCMR</sequence>
<reference evidence="3 4" key="1">
    <citation type="submission" date="2019-06" db="EMBL/GenBank/DDBJ databases">
        <title>A chromosomal-level reference genome of Carpinus fangiana (Coryloideae, Betulaceae).</title>
        <authorList>
            <person name="Yang X."/>
            <person name="Wang Z."/>
            <person name="Zhang L."/>
            <person name="Hao G."/>
            <person name="Liu J."/>
            <person name="Yang Y."/>
        </authorList>
    </citation>
    <scope>NUCLEOTIDE SEQUENCE [LARGE SCALE GENOMIC DNA]</scope>
    <source>
        <strain evidence="3">Cfa_2016G</strain>
        <tissue evidence="3">Leaf</tissue>
    </source>
</reference>
<feature type="domain" description="Nucleotide-diphospho-sugar transferase" evidence="2">
    <location>
        <begin position="100"/>
        <end position="296"/>
    </location>
</feature>
<keyword evidence="1" id="KW-1133">Transmembrane helix</keyword>
<keyword evidence="1" id="KW-0812">Transmembrane</keyword>
<name>A0A5N6QWM3_9ROSI</name>
<dbReference type="InterPro" id="IPR044821">
    <property type="entry name" value="At1g28695/At4g15970-like"/>
</dbReference>
<feature type="transmembrane region" description="Helical" evidence="1">
    <location>
        <begin position="6"/>
        <end position="28"/>
    </location>
</feature>
<dbReference type="OrthoDB" id="540503at2759"/>
<keyword evidence="4" id="KW-1185">Reference proteome</keyword>
<organism evidence="3 4">
    <name type="scientific">Carpinus fangiana</name>
    <dbReference type="NCBI Taxonomy" id="176857"/>
    <lineage>
        <taxon>Eukaryota</taxon>
        <taxon>Viridiplantae</taxon>
        <taxon>Streptophyta</taxon>
        <taxon>Embryophyta</taxon>
        <taxon>Tracheophyta</taxon>
        <taxon>Spermatophyta</taxon>
        <taxon>Magnoliopsida</taxon>
        <taxon>eudicotyledons</taxon>
        <taxon>Gunneridae</taxon>
        <taxon>Pentapetalae</taxon>
        <taxon>rosids</taxon>
        <taxon>fabids</taxon>
        <taxon>Fagales</taxon>
        <taxon>Betulaceae</taxon>
        <taxon>Carpinus</taxon>
    </lineage>
</organism>